<proteinExistence type="predicted"/>
<dbReference type="Proteomes" id="UP000254677">
    <property type="component" value="Unassembled WGS sequence"/>
</dbReference>
<dbReference type="AlphaFoldDB" id="A0A378J356"/>
<name>A0A378J356_9GAMM</name>
<gene>
    <name evidence="1" type="ORF">NCTC13292_01118</name>
</gene>
<evidence type="ECO:0000313" key="2">
    <source>
        <dbReference type="Proteomes" id="UP000254677"/>
    </source>
</evidence>
<dbReference type="EMBL" id="UGOA01000001">
    <property type="protein sequence ID" value="STX41688.1"/>
    <property type="molecule type" value="Genomic_DNA"/>
</dbReference>
<organism evidence="1 2">
    <name type="scientific">Legionella donaldsonii</name>
    <dbReference type="NCBI Taxonomy" id="45060"/>
    <lineage>
        <taxon>Bacteria</taxon>
        <taxon>Pseudomonadati</taxon>
        <taxon>Pseudomonadota</taxon>
        <taxon>Gammaproteobacteria</taxon>
        <taxon>Legionellales</taxon>
        <taxon>Legionellaceae</taxon>
        <taxon>Legionella</taxon>
    </lineage>
</organism>
<sequence>MQRIIFIFFLTAGLVGSLFAATIKDWQLSPEGLGPIQIGMTLKQAEQASGMKFGSTKPEVDQAEDERCFYVSLKGTQGLSFMISGDKIVRINITSSSFSTSKGARIGDTEVQVQALYAGKLEVEPHHYDQNGHYLTLIETGRDRAIRFETDGKVITQIYSGRNQETHYVEGCL</sequence>
<dbReference type="OrthoDB" id="5193828at2"/>
<evidence type="ECO:0000313" key="1">
    <source>
        <dbReference type="EMBL" id="STX41688.1"/>
    </source>
</evidence>
<keyword evidence="2" id="KW-1185">Reference proteome</keyword>
<protein>
    <submittedName>
        <fullName evidence="1">Uncharacterized protein</fullName>
    </submittedName>
</protein>
<accession>A0A378J356</accession>
<dbReference type="RefSeq" id="WP_115220877.1">
    <property type="nucleotide sequence ID" value="NZ_CAXYJE010000007.1"/>
</dbReference>
<reference evidence="1 2" key="1">
    <citation type="submission" date="2018-06" db="EMBL/GenBank/DDBJ databases">
        <authorList>
            <consortium name="Pathogen Informatics"/>
            <person name="Doyle S."/>
        </authorList>
    </citation>
    <scope>NUCLEOTIDE SEQUENCE [LARGE SCALE GENOMIC DNA]</scope>
    <source>
        <strain evidence="1 2">NCTC13292</strain>
    </source>
</reference>